<evidence type="ECO:0000256" key="1">
    <source>
        <dbReference type="SAM" id="MobiDB-lite"/>
    </source>
</evidence>
<dbReference type="HOGENOM" id="CLU_111287_0_0_1"/>
<dbReference type="EMBL" id="CH479191">
    <property type="protein sequence ID" value="EDW26129.1"/>
    <property type="molecule type" value="Genomic_DNA"/>
</dbReference>
<keyword evidence="3" id="KW-1185">Reference proteome</keyword>
<protein>
    <submittedName>
        <fullName evidence="2">GL25255</fullName>
    </submittedName>
</protein>
<reference evidence="2 3" key="1">
    <citation type="journal article" date="2007" name="Nature">
        <title>Evolution of genes and genomes on the Drosophila phylogeny.</title>
        <authorList>
            <consortium name="Drosophila 12 Genomes Consortium"/>
            <person name="Clark A.G."/>
            <person name="Eisen M.B."/>
            <person name="Smith D.R."/>
            <person name="Bergman C.M."/>
            <person name="Oliver B."/>
            <person name="Markow T.A."/>
            <person name="Kaufman T.C."/>
            <person name="Kellis M."/>
            <person name="Gelbart W."/>
            <person name="Iyer V.N."/>
            <person name="Pollard D.A."/>
            <person name="Sackton T.B."/>
            <person name="Larracuente A.M."/>
            <person name="Singh N.D."/>
            <person name="Abad J.P."/>
            <person name="Abt D.N."/>
            <person name="Adryan B."/>
            <person name="Aguade M."/>
            <person name="Akashi H."/>
            <person name="Anderson W.W."/>
            <person name="Aquadro C.F."/>
            <person name="Ardell D.H."/>
            <person name="Arguello R."/>
            <person name="Artieri C.G."/>
            <person name="Barbash D.A."/>
            <person name="Barker D."/>
            <person name="Barsanti P."/>
            <person name="Batterham P."/>
            <person name="Batzoglou S."/>
            <person name="Begun D."/>
            <person name="Bhutkar A."/>
            <person name="Blanco E."/>
            <person name="Bosak S.A."/>
            <person name="Bradley R.K."/>
            <person name="Brand A.D."/>
            <person name="Brent M.R."/>
            <person name="Brooks A.N."/>
            <person name="Brown R.H."/>
            <person name="Butlin R.K."/>
            <person name="Caggese C."/>
            <person name="Calvi B.R."/>
            <person name="Bernardo de Carvalho A."/>
            <person name="Caspi A."/>
            <person name="Castrezana S."/>
            <person name="Celniker S.E."/>
            <person name="Chang J.L."/>
            <person name="Chapple C."/>
            <person name="Chatterji S."/>
            <person name="Chinwalla A."/>
            <person name="Civetta A."/>
            <person name="Clifton S.W."/>
            <person name="Comeron J.M."/>
            <person name="Costello J.C."/>
            <person name="Coyne J.A."/>
            <person name="Daub J."/>
            <person name="David R.G."/>
            <person name="Delcher A.L."/>
            <person name="Delehaunty K."/>
            <person name="Do C.B."/>
            <person name="Ebling H."/>
            <person name="Edwards K."/>
            <person name="Eickbush T."/>
            <person name="Evans J.D."/>
            <person name="Filipski A."/>
            <person name="Findeiss S."/>
            <person name="Freyhult E."/>
            <person name="Fulton L."/>
            <person name="Fulton R."/>
            <person name="Garcia A.C."/>
            <person name="Gardiner A."/>
            <person name="Garfield D.A."/>
            <person name="Garvin B.E."/>
            <person name="Gibson G."/>
            <person name="Gilbert D."/>
            <person name="Gnerre S."/>
            <person name="Godfrey J."/>
            <person name="Good R."/>
            <person name="Gotea V."/>
            <person name="Gravely B."/>
            <person name="Greenberg A.J."/>
            <person name="Griffiths-Jones S."/>
            <person name="Gross S."/>
            <person name="Guigo R."/>
            <person name="Gustafson E.A."/>
            <person name="Haerty W."/>
            <person name="Hahn M.W."/>
            <person name="Halligan D.L."/>
            <person name="Halpern A.L."/>
            <person name="Halter G.M."/>
            <person name="Han M.V."/>
            <person name="Heger A."/>
            <person name="Hillier L."/>
            <person name="Hinrichs A.S."/>
            <person name="Holmes I."/>
            <person name="Hoskins R.A."/>
            <person name="Hubisz M.J."/>
            <person name="Hultmark D."/>
            <person name="Huntley M.A."/>
            <person name="Jaffe D.B."/>
            <person name="Jagadeeshan S."/>
            <person name="Jeck W.R."/>
            <person name="Johnson J."/>
            <person name="Jones C.D."/>
            <person name="Jordan W.C."/>
            <person name="Karpen G.H."/>
            <person name="Kataoka E."/>
            <person name="Keightley P.D."/>
            <person name="Kheradpour P."/>
            <person name="Kirkness E.F."/>
            <person name="Koerich L.B."/>
            <person name="Kristiansen K."/>
            <person name="Kudrna D."/>
            <person name="Kulathinal R.J."/>
            <person name="Kumar S."/>
            <person name="Kwok R."/>
            <person name="Lander E."/>
            <person name="Langley C.H."/>
            <person name="Lapoint R."/>
            <person name="Lazzaro B.P."/>
            <person name="Lee S.J."/>
            <person name="Levesque L."/>
            <person name="Li R."/>
            <person name="Lin C.F."/>
            <person name="Lin M.F."/>
            <person name="Lindblad-Toh K."/>
            <person name="Llopart A."/>
            <person name="Long M."/>
            <person name="Low L."/>
            <person name="Lozovsky E."/>
            <person name="Lu J."/>
            <person name="Luo M."/>
            <person name="Machado C.A."/>
            <person name="Makalowski W."/>
            <person name="Marzo M."/>
            <person name="Matsuda M."/>
            <person name="Matzkin L."/>
            <person name="McAllister B."/>
            <person name="McBride C.S."/>
            <person name="McKernan B."/>
            <person name="McKernan K."/>
            <person name="Mendez-Lago M."/>
            <person name="Minx P."/>
            <person name="Mollenhauer M.U."/>
            <person name="Montooth K."/>
            <person name="Mount S.M."/>
            <person name="Mu X."/>
            <person name="Myers E."/>
            <person name="Negre B."/>
            <person name="Newfeld S."/>
            <person name="Nielsen R."/>
            <person name="Noor M.A."/>
            <person name="O'Grady P."/>
            <person name="Pachter L."/>
            <person name="Papaceit M."/>
            <person name="Parisi M.J."/>
            <person name="Parisi M."/>
            <person name="Parts L."/>
            <person name="Pedersen J.S."/>
            <person name="Pesole G."/>
            <person name="Phillippy A.M."/>
            <person name="Ponting C.P."/>
            <person name="Pop M."/>
            <person name="Porcelli D."/>
            <person name="Powell J.R."/>
            <person name="Prohaska S."/>
            <person name="Pruitt K."/>
            <person name="Puig M."/>
            <person name="Quesneville H."/>
            <person name="Ram K.R."/>
            <person name="Rand D."/>
            <person name="Rasmussen M.D."/>
            <person name="Reed L.K."/>
            <person name="Reenan R."/>
            <person name="Reily A."/>
            <person name="Remington K.A."/>
            <person name="Rieger T.T."/>
            <person name="Ritchie M.G."/>
            <person name="Robin C."/>
            <person name="Rogers Y.H."/>
            <person name="Rohde C."/>
            <person name="Rozas J."/>
            <person name="Rubenfield M.J."/>
            <person name="Ruiz A."/>
            <person name="Russo S."/>
            <person name="Salzberg S.L."/>
            <person name="Sanchez-Gracia A."/>
            <person name="Saranga D.J."/>
            <person name="Sato H."/>
            <person name="Schaeffer S.W."/>
            <person name="Schatz M.C."/>
            <person name="Schlenke T."/>
            <person name="Schwartz R."/>
            <person name="Segarra C."/>
            <person name="Singh R.S."/>
            <person name="Sirot L."/>
            <person name="Sirota M."/>
            <person name="Sisneros N.B."/>
            <person name="Smith C.D."/>
            <person name="Smith T.F."/>
            <person name="Spieth J."/>
            <person name="Stage D.E."/>
            <person name="Stark A."/>
            <person name="Stephan W."/>
            <person name="Strausberg R.L."/>
            <person name="Strempel S."/>
            <person name="Sturgill D."/>
            <person name="Sutton G."/>
            <person name="Sutton G.G."/>
            <person name="Tao W."/>
            <person name="Teichmann S."/>
            <person name="Tobari Y.N."/>
            <person name="Tomimura Y."/>
            <person name="Tsolas J.M."/>
            <person name="Valente V.L."/>
            <person name="Venter E."/>
            <person name="Venter J.C."/>
            <person name="Vicario S."/>
            <person name="Vieira F.G."/>
            <person name="Vilella A.J."/>
            <person name="Villasante A."/>
            <person name="Walenz B."/>
            <person name="Wang J."/>
            <person name="Wasserman M."/>
            <person name="Watts T."/>
            <person name="Wilson D."/>
            <person name="Wilson R.K."/>
            <person name="Wing R.A."/>
            <person name="Wolfner M.F."/>
            <person name="Wong A."/>
            <person name="Wong G.K."/>
            <person name="Wu C.I."/>
            <person name="Wu G."/>
            <person name="Yamamoto D."/>
            <person name="Yang H.P."/>
            <person name="Yang S.P."/>
            <person name="Yorke J.A."/>
            <person name="Yoshida K."/>
            <person name="Zdobnov E."/>
            <person name="Zhang P."/>
            <person name="Zhang Y."/>
            <person name="Zimin A.V."/>
            <person name="Baldwin J."/>
            <person name="Abdouelleil A."/>
            <person name="Abdulkadir J."/>
            <person name="Abebe A."/>
            <person name="Abera B."/>
            <person name="Abreu J."/>
            <person name="Acer S.C."/>
            <person name="Aftuck L."/>
            <person name="Alexander A."/>
            <person name="An P."/>
            <person name="Anderson E."/>
            <person name="Anderson S."/>
            <person name="Arachi H."/>
            <person name="Azer M."/>
            <person name="Bachantsang P."/>
            <person name="Barry A."/>
            <person name="Bayul T."/>
            <person name="Berlin A."/>
            <person name="Bessette D."/>
            <person name="Bloom T."/>
            <person name="Blye J."/>
            <person name="Boguslavskiy L."/>
            <person name="Bonnet C."/>
            <person name="Boukhgalter B."/>
            <person name="Bourzgui I."/>
            <person name="Brown A."/>
            <person name="Cahill P."/>
            <person name="Channer S."/>
            <person name="Cheshatsang Y."/>
            <person name="Chuda L."/>
            <person name="Citroen M."/>
            <person name="Collymore A."/>
            <person name="Cooke P."/>
            <person name="Costello M."/>
            <person name="D'Aco K."/>
            <person name="Daza R."/>
            <person name="De Haan G."/>
            <person name="DeGray S."/>
            <person name="DeMaso C."/>
            <person name="Dhargay N."/>
            <person name="Dooley K."/>
            <person name="Dooley E."/>
            <person name="Doricent M."/>
            <person name="Dorje P."/>
            <person name="Dorjee K."/>
            <person name="Dupes A."/>
            <person name="Elong R."/>
            <person name="Falk J."/>
            <person name="Farina A."/>
            <person name="Faro S."/>
            <person name="Ferguson D."/>
            <person name="Fisher S."/>
            <person name="Foley C.D."/>
            <person name="Franke A."/>
            <person name="Friedrich D."/>
            <person name="Gadbois L."/>
            <person name="Gearin G."/>
            <person name="Gearin C.R."/>
            <person name="Giannoukos G."/>
            <person name="Goode T."/>
            <person name="Graham J."/>
            <person name="Grandbois E."/>
            <person name="Grewal S."/>
            <person name="Gyaltsen K."/>
            <person name="Hafez N."/>
            <person name="Hagos B."/>
            <person name="Hall J."/>
            <person name="Henson C."/>
            <person name="Hollinger A."/>
            <person name="Honan T."/>
            <person name="Huard M.D."/>
            <person name="Hughes L."/>
            <person name="Hurhula B."/>
            <person name="Husby M.E."/>
            <person name="Kamat A."/>
            <person name="Kanga B."/>
            <person name="Kashin S."/>
            <person name="Khazanovich D."/>
            <person name="Kisner P."/>
            <person name="Lance K."/>
            <person name="Lara M."/>
            <person name="Lee W."/>
            <person name="Lennon N."/>
            <person name="Letendre F."/>
            <person name="LeVine R."/>
            <person name="Lipovsky A."/>
            <person name="Liu X."/>
            <person name="Liu J."/>
            <person name="Liu S."/>
            <person name="Lokyitsang T."/>
            <person name="Lokyitsang Y."/>
            <person name="Lubonja R."/>
            <person name="Lui A."/>
            <person name="MacDonald P."/>
            <person name="Magnisalis V."/>
            <person name="Maru K."/>
            <person name="Matthews C."/>
            <person name="McCusker W."/>
            <person name="McDonough S."/>
            <person name="Mehta T."/>
            <person name="Meldrim J."/>
            <person name="Meneus L."/>
            <person name="Mihai O."/>
            <person name="Mihalev A."/>
            <person name="Mihova T."/>
            <person name="Mittelman R."/>
            <person name="Mlenga V."/>
            <person name="Montmayeur A."/>
            <person name="Mulrain L."/>
            <person name="Navidi A."/>
            <person name="Naylor J."/>
            <person name="Negash T."/>
            <person name="Nguyen T."/>
            <person name="Nguyen N."/>
            <person name="Nicol R."/>
            <person name="Norbu C."/>
            <person name="Norbu N."/>
            <person name="Novod N."/>
            <person name="O'Neill B."/>
            <person name="Osman S."/>
            <person name="Markiewicz E."/>
            <person name="Oyono O.L."/>
            <person name="Patti C."/>
            <person name="Phunkhang P."/>
            <person name="Pierre F."/>
            <person name="Priest M."/>
            <person name="Raghuraman S."/>
            <person name="Rege F."/>
            <person name="Reyes R."/>
            <person name="Rise C."/>
            <person name="Rogov P."/>
            <person name="Ross K."/>
            <person name="Ryan E."/>
            <person name="Settipalli S."/>
            <person name="Shea T."/>
            <person name="Sherpa N."/>
            <person name="Shi L."/>
            <person name="Shih D."/>
            <person name="Sparrow T."/>
            <person name="Spaulding J."/>
            <person name="Stalker J."/>
            <person name="Stange-Thomann N."/>
            <person name="Stavropoulos S."/>
            <person name="Stone C."/>
            <person name="Strader C."/>
            <person name="Tesfaye S."/>
            <person name="Thomson T."/>
            <person name="Thoulutsang Y."/>
            <person name="Thoulutsang D."/>
            <person name="Topham K."/>
            <person name="Topping I."/>
            <person name="Tsamla T."/>
            <person name="Vassiliev H."/>
            <person name="Vo A."/>
            <person name="Wangchuk T."/>
            <person name="Wangdi T."/>
            <person name="Weiand M."/>
            <person name="Wilkinson J."/>
            <person name="Wilson A."/>
            <person name="Yadav S."/>
            <person name="Young G."/>
            <person name="Yu Q."/>
            <person name="Zembek L."/>
            <person name="Zhong D."/>
            <person name="Zimmer A."/>
            <person name="Zwirko Z."/>
            <person name="Jaffe D.B."/>
            <person name="Alvarez P."/>
            <person name="Brockman W."/>
            <person name="Butler J."/>
            <person name="Chin C."/>
            <person name="Gnerre S."/>
            <person name="Grabherr M."/>
            <person name="Kleber M."/>
            <person name="Mauceli E."/>
            <person name="MacCallum I."/>
        </authorList>
    </citation>
    <scope>NUCLEOTIDE SEQUENCE [LARGE SCALE GENOMIC DNA]</scope>
    <source>
        <strain evidence="3">MSH-3 / Tucson 14011-0111.49</strain>
    </source>
</reference>
<dbReference type="AlphaFoldDB" id="B4GU46"/>
<dbReference type="PhylomeDB" id="B4GU46"/>
<evidence type="ECO:0000313" key="2">
    <source>
        <dbReference type="EMBL" id="EDW26129.1"/>
    </source>
</evidence>
<feature type="compositionally biased region" description="Basic and acidic residues" evidence="1">
    <location>
        <begin position="138"/>
        <end position="153"/>
    </location>
</feature>
<dbReference type="OMA" id="QDYDSPW"/>
<dbReference type="eggNOG" id="ENOG502TBEM">
    <property type="taxonomic scope" value="Eukaryota"/>
</dbReference>
<gene>
    <name evidence="2" type="primary">Dper\GL25255</name>
    <name evidence="2" type="ORF">Dper_GL25255</name>
</gene>
<accession>B4GU46</accession>
<feature type="region of interest" description="Disordered" evidence="1">
    <location>
        <begin position="125"/>
        <end position="153"/>
    </location>
</feature>
<dbReference type="OrthoDB" id="8002565at2759"/>
<dbReference type="Proteomes" id="UP000008744">
    <property type="component" value="Unassembled WGS sequence"/>
</dbReference>
<name>B4GU46_DROPE</name>
<sequence>MPFESDFLLPLGILRQLRATDRASGFVGHRPKSKPQPKPKKPQQVRLERAHPRGGKTQHPGTQMYNLIDDDGELLLNLRVHNEQQQLEELSLYDSPWLPSKWRPTTASSLLLGVTSSSPRLLPLHQYLRGSGSSGNRLEQDTAKRRRYDWPHK</sequence>
<feature type="region of interest" description="Disordered" evidence="1">
    <location>
        <begin position="22"/>
        <end position="63"/>
    </location>
</feature>
<proteinExistence type="predicted"/>
<organism evidence="3">
    <name type="scientific">Drosophila persimilis</name>
    <name type="common">Fruit fly</name>
    <dbReference type="NCBI Taxonomy" id="7234"/>
    <lineage>
        <taxon>Eukaryota</taxon>
        <taxon>Metazoa</taxon>
        <taxon>Ecdysozoa</taxon>
        <taxon>Arthropoda</taxon>
        <taxon>Hexapoda</taxon>
        <taxon>Insecta</taxon>
        <taxon>Pterygota</taxon>
        <taxon>Neoptera</taxon>
        <taxon>Endopterygota</taxon>
        <taxon>Diptera</taxon>
        <taxon>Brachycera</taxon>
        <taxon>Muscomorpha</taxon>
        <taxon>Ephydroidea</taxon>
        <taxon>Drosophilidae</taxon>
        <taxon>Drosophila</taxon>
        <taxon>Sophophora</taxon>
    </lineage>
</organism>
<evidence type="ECO:0000313" key="3">
    <source>
        <dbReference type="Proteomes" id="UP000008744"/>
    </source>
</evidence>
<feature type="compositionally biased region" description="Basic residues" evidence="1">
    <location>
        <begin position="29"/>
        <end position="43"/>
    </location>
</feature>